<proteinExistence type="predicted"/>
<sequence>MGRARKKDWVHDIDLMSRKDLVYYVTKLEKELEEVLEDFNRSSYNGKKTSFFLNLIKTSNNLLENEKPKDYQDHERAVAIERLLSDIVTMDVVACDLFGNFRNCKQFDSLDNEQIETIDTELPVEKIRNHEFDKIAFLNIELKEKLKKAEIENKDIKNKLISNVREIYQIAEFKAFVAEDILRLGLAINETKSLPKGNIALRNEAQRNKTKKFHCKN</sequence>
<evidence type="ECO:0000313" key="3">
    <source>
        <dbReference type="Proteomes" id="UP001054945"/>
    </source>
</evidence>
<dbReference type="EMBL" id="BPLR01016701">
    <property type="protein sequence ID" value="GIY85838.1"/>
    <property type="molecule type" value="Genomic_DNA"/>
</dbReference>
<name>A0AAV4WU83_CAEEX</name>
<reference evidence="2 3" key="1">
    <citation type="submission" date="2021-06" db="EMBL/GenBank/DDBJ databases">
        <title>Caerostris extrusa draft genome.</title>
        <authorList>
            <person name="Kono N."/>
            <person name="Arakawa K."/>
        </authorList>
    </citation>
    <scope>NUCLEOTIDE SEQUENCE [LARGE SCALE GENOMIC DNA]</scope>
</reference>
<evidence type="ECO:0000313" key="2">
    <source>
        <dbReference type="EMBL" id="GIY85838.1"/>
    </source>
</evidence>
<evidence type="ECO:0000256" key="1">
    <source>
        <dbReference type="SAM" id="Coils"/>
    </source>
</evidence>
<gene>
    <name evidence="2" type="primary">AVEN_138281_2</name>
    <name evidence="2" type="ORF">CEXT_466181</name>
</gene>
<organism evidence="2 3">
    <name type="scientific">Caerostris extrusa</name>
    <name type="common">Bark spider</name>
    <name type="synonym">Caerostris bankana</name>
    <dbReference type="NCBI Taxonomy" id="172846"/>
    <lineage>
        <taxon>Eukaryota</taxon>
        <taxon>Metazoa</taxon>
        <taxon>Ecdysozoa</taxon>
        <taxon>Arthropoda</taxon>
        <taxon>Chelicerata</taxon>
        <taxon>Arachnida</taxon>
        <taxon>Araneae</taxon>
        <taxon>Araneomorphae</taxon>
        <taxon>Entelegynae</taxon>
        <taxon>Araneoidea</taxon>
        <taxon>Araneidae</taxon>
        <taxon>Caerostris</taxon>
    </lineage>
</organism>
<keyword evidence="3" id="KW-1185">Reference proteome</keyword>
<dbReference type="AlphaFoldDB" id="A0AAV4WU83"/>
<accession>A0AAV4WU83</accession>
<protein>
    <submittedName>
        <fullName evidence="2">Uncharacterized protein</fullName>
    </submittedName>
</protein>
<keyword evidence="1" id="KW-0175">Coiled coil</keyword>
<feature type="coiled-coil region" evidence="1">
    <location>
        <begin position="139"/>
        <end position="166"/>
    </location>
</feature>
<dbReference type="Proteomes" id="UP001054945">
    <property type="component" value="Unassembled WGS sequence"/>
</dbReference>
<comment type="caution">
    <text evidence="2">The sequence shown here is derived from an EMBL/GenBank/DDBJ whole genome shotgun (WGS) entry which is preliminary data.</text>
</comment>